<evidence type="ECO:0000256" key="4">
    <source>
        <dbReference type="ARBA" id="ARBA00022723"/>
    </source>
</evidence>
<organism evidence="15 16">
    <name type="scientific">Aromatoleum toluvorans</name>
    <dbReference type="NCBI Taxonomy" id="92002"/>
    <lineage>
        <taxon>Bacteria</taxon>
        <taxon>Pseudomonadati</taxon>
        <taxon>Pseudomonadota</taxon>
        <taxon>Betaproteobacteria</taxon>
        <taxon>Rhodocyclales</taxon>
        <taxon>Rhodocyclaceae</taxon>
        <taxon>Aromatoleum</taxon>
    </lineage>
</organism>
<comment type="subunit">
    <text evidence="12">NDH-1 is composed of 14 different subunits. Subunits NuoA, H, J, K, L, M, N constitute the membrane sector of the complex.</text>
</comment>
<dbReference type="InterPro" id="IPR017900">
    <property type="entry name" value="4Fe4S_Fe_S_CS"/>
</dbReference>
<evidence type="ECO:0000256" key="3">
    <source>
        <dbReference type="ARBA" id="ARBA00022719"/>
    </source>
</evidence>
<evidence type="ECO:0000256" key="2">
    <source>
        <dbReference type="ARBA" id="ARBA00022485"/>
    </source>
</evidence>
<dbReference type="Proteomes" id="UP000623795">
    <property type="component" value="Unassembled WGS sequence"/>
</dbReference>
<keyword evidence="3 12" id="KW-0874">Quinone</keyword>
<keyword evidence="13" id="KW-1133">Transmembrane helix</keyword>
<comment type="catalytic activity">
    <reaction evidence="12">
        <text>a quinone + NADH + 5 H(+)(in) = a quinol + NAD(+) + 4 H(+)(out)</text>
        <dbReference type="Rhea" id="RHEA:57888"/>
        <dbReference type="ChEBI" id="CHEBI:15378"/>
        <dbReference type="ChEBI" id="CHEBI:24646"/>
        <dbReference type="ChEBI" id="CHEBI:57540"/>
        <dbReference type="ChEBI" id="CHEBI:57945"/>
        <dbReference type="ChEBI" id="CHEBI:132124"/>
    </reaction>
</comment>
<feature type="binding site" evidence="12">
    <location>
        <position position="112"/>
    </location>
    <ligand>
        <name>[4Fe-4S] cluster</name>
        <dbReference type="ChEBI" id="CHEBI:49883"/>
        <label>2</label>
    </ligand>
</feature>
<dbReference type="NCBIfam" id="NF004538">
    <property type="entry name" value="PRK05888.1-4"/>
    <property type="match status" value="1"/>
</dbReference>
<comment type="caution">
    <text evidence="15">The sequence shown here is derived from an EMBL/GenBank/DDBJ whole genome shotgun (WGS) entry which is preliminary data.</text>
</comment>
<keyword evidence="10 12" id="KW-0830">Ubiquinone</keyword>
<evidence type="ECO:0000256" key="6">
    <source>
        <dbReference type="ARBA" id="ARBA00022967"/>
    </source>
</evidence>
<dbReference type="Gene3D" id="3.30.70.3270">
    <property type="match status" value="1"/>
</dbReference>
<keyword evidence="1 12" id="KW-1003">Cell membrane</keyword>
<keyword evidence="13" id="KW-0812">Transmembrane</keyword>
<feature type="transmembrane region" description="Helical" evidence="13">
    <location>
        <begin position="16"/>
        <end position="37"/>
    </location>
</feature>
<evidence type="ECO:0000256" key="13">
    <source>
        <dbReference type="SAM" id="Phobius"/>
    </source>
</evidence>
<keyword evidence="16" id="KW-1185">Reference proteome</keyword>
<keyword evidence="7 12" id="KW-0408">Iron</keyword>
<keyword evidence="6 12" id="KW-1278">Translocase</keyword>
<protein>
    <recommendedName>
        <fullName evidence="12">NADH-quinone oxidoreductase subunit I</fullName>
        <ecNumber evidence="12">7.1.1.-</ecNumber>
    </recommendedName>
    <alternativeName>
        <fullName evidence="12">NADH dehydrogenase I subunit I</fullName>
    </alternativeName>
    <alternativeName>
        <fullName evidence="12">NDH-1 subunit I</fullName>
    </alternativeName>
</protein>
<evidence type="ECO:0000256" key="11">
    <source>
        <dbReference type="ARBA" id="ARBA00023136"/>
    </source>
</evidence>
<dbReference type="PANTHER" id="PTHR10849">
    <property type="entry name" value="NADH DEHYDROGENASE UBIQUINONE IRON-SULFUR PROTEIN 8, MITOCHONDRIAL"/>
    <property type="match status" value="1"/>
</dbReference>
<dbReference type="PROSITE" id="PS00198">
    <property type="entry name" value="4FE4S_FER_1"/>
    <property type="match status" value="2"/>
</dbReference>
<comment type="subcellular location">
    <subcellularLocation>
        <location evidence="12">Cell membrane</location>
        <topology evidence="12">Peripheral membrane protein</topology>
    </subcellularLocation>
</comment>
<feature type="binding site" evidence="12">
    <location>
        <position position="73"/>
    </location>
    <ligand>
        <name>[4Fe-4S] cluster</name>
        <dbReference type="ChEBI" id="CHEBI:49883"/>
        <label>1</label>
    </ligand>
</feature>
<evidence type="ECO:0000256" key="7">
    <source>
        <dbReference type="ARBA" id="ARBA00023004"/>
    </source>
</evidence>
<evidence type="ECO:0000313" key="16">
    <source>
        <dbReference type="Proteomes" id="UP000623795"/>
    </source>
</evidence>
<dbReference type="HAMAP" id="MF_01351">
    <property type="entry name" value="NDH1_NuoI"/>
    <property type="match status" value="1"/>
</dbReference>
<feature type="binding site" evidence="12">
    <location>
        <position position="118"/>
    </location>
    <ligand>
        <name>[4Fe-4S] cluster</name>
        <dbReference type="ChEBI" id="CHEBI:49883"/>
        <label>2</label>
    </ligand>
</feature>
<keyword evidence="9 12" id="KW-0520">NAD</keyword>
<reference evidence="15 16" key="1">
    <citation type="submission" date="2019-12" db="EMBL/GenBank/DDBJ databases">
        <title>Comparative genomics gives insights into the taxonomy of the Azoarcus-Aromatoleum group and reveals separate origins of nif in the plant-associated Azoarcus and non-plant-associated Aromatoleum sub-groups.</title>
        <authorList>
            <person name="Lafos M."/>
            <person name="Maluk M."/>
            <person name="Batista M."/>
            <person name="Junghare M."/>
            <person name="Carmona M."/>
            <person name="Faoro H."/>
            <person name="Cruz L.M."/>
            <person name="Battistoni F."/>
            <person name="De Souza E."/>
            <person name="Pedrosa F."/>
            <person name="Chen W.-M."/>
            <person name="Poole P.S."/>
            <person name="Dixon R.A."/>
            <person name="James E.K."/>
        </authorList>
    </citation>
    <scope>NUCLEOTIDE SEQUENCE [LARGE SCALE GENOMIC DNA]</scope>
    <source>
        <strain evidence="15 16">Td21</strain>
    </source>
</reference>
<dbReference type="GO" id="GO:0016491">
    <property type="term" value="F:oxidoreductase activity"/>
    <property type="evidence" value="ECO:0007669"/>
    <property type="project" value="UniProtKB-KW"/>
</dbReference>
<evidence type="ECO:0000256" key="10">
    <source>
        <dbReference type="ARBA" id="ARBA00023075"/>
    </source>
</evidence>
<keyword evidence="11 12" id="KW-0472">Membrane</keyword>
<dbReference type="PANTHER" id="PTHR10849:SF24">
    <property type="entry name" value="NADH-QUINONE OXIDOREDUCTASE SUBUNIT I 2"/>
    <property type="match status" value="1"/>
</dbReference>
<keyword evidence="2 12" id="KW-0004">4Fe-4S</keyword>
<feature type="binding site" evidence="12">
    <location>
        <position position="83"/>
    </location>
    <ligand>
        <name>[4Fe-4S] cluster</name>
        <dbReference type="ChEBI" id="CHEBI:49883"/>
        <label>2</label>
    </ligand>
</feature>
<dbReference type="EC" id="7.1.1.-" evidence="12"/>
<dbReference type="PROSITE" id="PS51379">
    <property type="entry name" value="4FE4S_FER_2"/>
    <property type="match status" value="2"/>
</dbReference>
<evidence type="ECO:0000256" key="5">
    <source>
        <dbReference type="ARBA" id="ARBA00022737"/>
    </source>
</evidence>
<comment type="function">
    <text evidence="12">NDH-1 shuttles electrons from NADH, via FMN and iron-sulfur (Fe-S) centers, to quinones in the respiratory chain. The immediate electron acceptor for the enzyme in this species is believed to be ubiquinone. Couples the redox reaction to proton translocation (for every two electrons transferred, four hydrogen ions are translocated across the cytoplasmic membrane), and thus conserves the redox energy in a proton gradient.</text>
</comment>
<dbReference type="SUPFAM" id="SSF54862">
    <property type="entry name" value="4Fe-4S ferredoxins"/>
    <property type="match status" value="1"/>
</dbReference>
<gene>
    <name evidence="12 15" type="primary">nuoI</name>
    <name evidence="15" type="ORF">GPA22_16750</name>
</gene>
<evidence type="ECO:0000259" key="14">
    <source>
        <dbReference type="PROSITE" id="PS51379"/>
    </source>
</evidence>
<feature type="binding site" evidence="12">
    <location>
        <position position="115"/>
    </location>
    <ligand>
        <name>[4Fe-4S] cluster</name>
        <dbReference type="ChEBI" id="CHEBI:49883"/>
        <label>2</label>
    </ligand>
</feature>
<comment type="cofactor">
    <cofactor evidence="12">
        <name>[4Fe-4S] cluster</name>
        <dbReference type="ChEBI" id="CHEBI:49883"/>
    </cofactor>
    <text evidence="12">Binds 2 [4Fe-4S] clusters per subunit.</text>
</comment>
<dbReference type="EMBL" id="WTVN01000029">
    <property type="protein sequence ID" value="NMG45366.1"/>
    <property type="molecule type" value="Genomic_DNA"/>
</dbReference>
<dbReference type="NCBIfam" id="TIGR01971">
    <property type="entry name" value="NuoI"/>
    <property type="match status" value="1"/>
</dbReference>
<keyword evidence="4 12" id="KW-0479">Metal-binding</keyword>
<proteinExistence type="inferred from homology"/>
<dbReference type="RefSeq" id="WP_169257206.1">
    <property type="nucleotide sequence ID" value="NZ_WTVN01000029.1"/>
</dbReference>
<feature type="binding site" evidence="12">
    <location>
        <position position="79"/>
    </location>
    <ligand>
        <name>[4Fe-4S] cluster</name>
        <dbReference type="ChEBI" id="CHEBI:49883"/>
        <label>1</label>
    </ligand>
</feature>
<evidence type="ECO:0000256" key="12">
    <source>
        <dbReference type="HAMAP-Rule" id="MF_01351"/>
    </source>
</evidence>
<dbReference type="InterPro" id="IPR010226">
    <property type="entry name" value="NADH_quinone_OxRdtase_chainI"/>
</dbReference>
<keyword evidence="15" id="KW-0560">Oxidoreductase</keyword>
<comment type="similarity">
    <text evidence="12">Belongs to the complex I 23 kDa subunit family.</text>
</comment>
<feature type="domain" description="4Fe-4S ferredoxin-type" evidence="14">
    <location>
        <begin position="103"/>
        <end position="132"/>
    </location>
</feature>
<feature type="binding site" evidence="12">
    <location>
        <position position="76"/>
    </location>
    <ligand>
        <name>[4Fe-4S] cluster</name>
        <dbReference type="ChEBI" id="CHEBI:49883"/>
        <label>1</label>
    </ligand>
</feature>
<feature type="domain" description="4Fe-4S ferredoxin-type" evidence="14">
    <location>
        <begin position="64"/>
        <end position="93"/>
    </location>
</feature>
<accession>A0ABX1Q4S4</accession>
<dbReference type="Pfam" id="PF12838">
    <property type="entry name" value="Fer4_7"/>
    <property type="match status" value="1"/>
</dbReference>
<name>A0ABX1Q4S4_9RHOO</name>
<evidence type="ECO:0000256" key="1">
    <source>
        <dbReference type="ARBA" id="ARBA00022475"/>
    </source>
</evidence>
<evidence type="ECO:0000256" key="9">
    <source>
        <dbReference type="ARBA" id="ARBA00023027"/>
    </source>
</evidence>
<evidence type="ECO:0000256" key="8">
    <source>
        <dbReference type="ARBA" id="ARBA00023014"/>
    </source>
</evidence>
<feature type="binding site" evidence="12">
    <location>
        <position position="122"/>
    </location>
    <ligand>
        <name>[4Fe-4S] cluster</name>
        <dbReference type="ChEBI" id="CHEBI:49883"/>
        <label>1</label>
    </ligand>
</feature>
<dbReference type="InterPro" id="IPR017896">
    <property type="entry name" value="4Fe4S_Fe-S-bd"/>
</dbReference>
<evidence type="ECO:0000313" key="15">
    <source>
        <dbReference type="EMBL" id="NMG45366.1"/>
    </source>
</evidence>
<sequence length="194" mass="22443">MYNENALNKISRDHRWIGVTFFLDLINGLSLTFKYMFSRSVTMQYPDREKWVPYPRHRGHHVLRRDENGENKCVACELCAKICPCNCITVVPYEDENGKRRPLVYDVDMARCLYCGLCEDSCPEEAIALGSVFEYSSYTSEELVVGRDSLLEMDGKTEQPGSVVKARYLPSAQSTVEAQESSGYDWWRFIHRKD</sequence>
<keyword evidence="5" id="KW-0677">Repeat</keyword>
<keyword evidence="8 12" id="KW-0411">Iron-sulfur</keyword>